<sequence>MIIYYDLAPEPHILLFKREKDYQQKVSGGIYESFAKERTTGKPLQCCLYNDIRGNTTSPLQYPNGKPDNVEA</sequence>
<dbReference type="EMBL" id="RBNI01005256">
    <property type="protein sequence ID" value="RUP46881.1"/>
    <property type="molecule type" value="Genomic_DNA"/>
</dbReference>
<accession>A0A433D8E4</accession>
<protein>
    <submittedName>
        <fullName evidence="1">Uncharacterized protein</fullName>
    </submittedName>
</protein>
<evidence type="ECO:0000313" key="1">
    <source>
        <dbReference type="EMBL" id="RUP46881.1"/>
    </source>
</evidence>
<dbReference type="OrthoDB" id="440676at2759"/>
<name>A0A433D8E4_9FUNG</name>
<gene>
    <name evidence="1" type="ORF">BC936DRAFT_146419</name>
</gene>
<dbReference type="Proteomes" id="UP000268093">
    <property type="component" value="Unassembled WGS sequence"/>
</dbReference>
<reference evidence="1 2" key="1">
    <citation type="journal article" date="2018" name="New Phytol.">
        <title>Phylogenomics of Endogonaceae and evolution of mycorrhizas within Mucoromycota.</title>
        <authorList>
            <person name="Chang Y."/>
            <person name="Desiro A."/>
            <person name="Na H."/>
            <person name="Sandor L."/>
            <person name="Lipzen A."/>
            <person name="Clum A."/>
            <person name="Barry K."/>
            <person name="Grigoriev I.V."/>
            <person name="Martin F.M."/>
            <person name="Stajich J.E."/>
            <person name="Smith M.E."/>
            <person name="Bonito G."/>
            <person name="Spatafora J.W."/>
        </authorList>
    </citation>
    <scope>NUCLEOTIDE SEQUENCE [LARGE SCALE GENOMIC DNA]</scope>
    <source>
        <strain evidence="1 2">GMNB39</strain>
    </source>
</reference>
<evidence type="ECO:0000313" key="2">
    <source>
        <dbReference type="Proteomes" id="UP000268093"/>
    </source>
</evidence>
<comment type="caution">
    <text evidence="1">The sequence shown here is derived from an EMBL/GenBank/DDBJ whole genome shotgun (WGS) entry which is preliminary data.</text>
</comment>
<dbReference type="AlphaFoldDB" id="A0A433D8E4"/>
<proteinExistence type="predicted"/>
<organism evidence="1 2">
    <name type="scientific">Jimgerdemannia flammicorona</name>
    <dbReference type="NCBI Taxonomy" id="994334"/>
    <lineage>
        <taxon>Eukaryota</taxon>
        <taxon>Fungi</taxon>
        <taxon>Fungi incertae sedis</taxon>
        <taxon>Mucoromycota</taxon>
        <taxon>Mucoromycotina</taxon>
        <taxon>Endogonomycetes</taxon>
        <taxon>Endogonales</taxon>
        <taxon>Endogonaceae</taxon>
        <taxon>Jimgerdemannia</taxon>
    </lineage>
</organism>
<keyword evidence="2" id="KW-1185">Reference proteome</keyword>